<organism evidence="2 3">
    <name type="scientific">Penaeus monodon nudivirus</name>
    <dbReference type="NCBI Taxonomy" id="1529056"/>
    <lineage>
        <taxon>Viruses</taxon>
        <taxon>Viruses incertae sedis</taxon>
        <taxon>Naldaviricetes</taxon>
        <taxon>Lefavirales</taxon>
        <taxon>Nudiviridae</taxon>
        <taxon>Gammanudivirus</taxon>
        <taxon>Gammanudivirus pemonodonis</taxon>
    </lineage>
</organism>
<sequence length="90" mass="8946">MFRVAFDGLRVGSWTSSNWGFSTLDACKCFGSRIASINFGFVSIVGGSIGLSSGLIGLSVGGSVGFSIGFVGLSVGLSIGFVGLSVGGSI</sequence>
<protein>
    <submittedName>
        <fullName evidence="2">Uncharacterized protein</fullName>
    </submittedName>
</protein>
<gene>
    <name evidence="2" type="ORF">PmNV_074</name>
</gene>
<dbReference type="Proteomes" id="UP000203413">
    <property type="component" value="Segment"/>
</dbReference>
<name>A0A076FCB3_9VIRU</name>
<evidence type="ECO:0000256" key="1">
    <source>
        <dbReference type="SAM" id="Phobius"/>
    </source>
</evidence>
<keyword evidence="1" id="KW-0472">Membrane</keyword>
<dbReference type="EMBL" id="KJ184318">
    <property type="protein sequence ID" value="AII15862.1"/>
    <property type="molecule type" value="Genomic_DNA"/>
</dbReference>
<reference evidence="2 3" key="1">
    <citation type="journal article" date="2014" name="BMC Genomics">
        <title>The genome and occlusion bodies of marine Penaeus monodon nudivirus (PmNV, also known as MBV and PemoNPV) suggest that it should be assigned to a new nudivirus genus that is distinct from the terrestrial nudiviruses.</title>
        <authorList>
            <person name="Yang Y.T."/>
            <person name="Lee D.Y."/>
            <person name="Wang Y."/>
            <person name="Hu J.M."/>
            <person name="Li W.H."/>
            <person name="Leu J.H."/>
            <person name="Chang G.D."/>
            <person name="Ke H.M."/>
            <person name="Kang S.T."/>
            <person name="Lin S.S."/>
            <person name="Kou G.H."/>
            <person name="Lo C.F."/>
        </authorList>
    </citation>
    <scope>NUCLEOTIDE SEQUENCE [LARGE SCALE GENOMIC DNA]</scope>
    <source>
        <strain evidence="2">Indonesia</strain>
    </source>
</reference>
<feature type="transmembrane region" description="Helical" evidence="1">
    <location>
        <begin position="37"/>
        <end position="58"/>
    </location>
</feature>
<proteinExistence type="predicted"/>
<keyword evidence="3" id="KW-1185">Reference proteome</keyword>
<evidence type="ECO:0000313" key="2">
    <source>
        <dbReference type="EMBL" id="AII15862.1"/>
    </source>
</evidence>
<dbReference type="RefSeq" id="YP_009051912.1">
    <property type="nucleotide sequence ID" value="NC_024692.1"/>
</dbReference>
<evidence type="ECO:0000313" key="3">
    <source>
        <dbReference type="Proteomes" id="UP000203413"/>
    </source>
</evidence>
<keyword evidence="1" id="KW-1133">Transmembrane helix</keyword>
<dbReference type="GeneID" id="20098380"/>
<keyword evidence="1" id="KW-0812">Transmembrane</keyword>
<dbReference type="KEGG" id="vg:20098380"/>
<feature type="transmembrane region" description="Helical" evidence="1">
    <location>
        <begin position="64"/>
        <end position="86"/>
    </location>
</feature>
<accession>A0A076FCB3</accession>